<gene>
    <name evidence="5" type="ORF">SPAPADRAFT_135780</name>
</gene>
<dbReference type="SUPFAM" id="SSF53474">
    <property type="entry name" value="alpha/beta-Hydrolases"/>
    <property type="match status" value="1"/>
</dbReference>
<keyword evidence="3" id="KW-0472">Membrane</keyword>
<dbReference type="EMBL" id="GL996501">
    <property type="protein sequence ID" value="EGW33340.1"/>
    <property type="molecule type" value="Genomic_DNA"/>
</dbReference>
<dbReference type="AlphaFoldDB" id="G3ALY7"/>
<dbReference type="InterPro" id="IPR029058">
    <property type="entry name" value="AB_hydrolase_fold"/>
</dbReference>
<feature type="domain" description="DUF676" evidence="4">
    <location>
        <begin position="3"/>
        <end position="203"/>
    </location>
</feature>
<organism evidence="6">
    <name type="scientific">Spathaspora passalidarum (strain NRRL Y-27907 / 11-Y1)</name>
    <dbReference type="NCBI Taxonomy" id="619300"/>
    <lineage>
        <taxon>Eukaryota</taxon>
        <taxon>Fungi</taxon>
        <taxon>Dikarya</taxon>
        <taxon>Ascomycota</taxon>
        <taxon>Saccharomycotina</taxon>
        <taxon>Pichiomycetes</taxon>
        <taxon>Debaryomycetaceae</taxon>
        <taxon>Spathaspora</taxon>
    </lineage>
</organism>
<dbReference type="OMA" id="FCTPHVG"/>
<dbReference type="GeneID" id="18869917"/>
<keyword evidence="3" id="KW-0812">Transmembrane</keyword>
<dbReference type="HOGENOM" id="CLU_027968_1_1_1"/>
<keyword evidence="6" id="KW-1185">Reference proteome</keyword>
<dbReference type="GO" id="GO:0005811">
    <property type="term" value="C:lipid droplet"/>
    <property type="evidence" value="ECO:0007669"/>
    <property type="project" value="TreeGrafter"/>
</dbReference>
<evidence type="ECO:0000256" key="3">
    <source>
        <dbReference type="SAM" id="Phobius"/>
    </source>
</evidence>
<dbReference type="Proteomes" id="UP000000709">
    <property type="component" value="Unassembled WGS sequence"/>
</dbReference>
<reference evidence="5 6" key="1">
    <citation type="journal article" date="2011" name="Proc. Natl. Acad. Sci. U.S.A.">
        <title>Comparative genomics of xylose-fermenting fungi for enhanced biofuel production.</title>
        <authorList>
            <person name="Wohlbach D.J."/>
            <person name="Kuo A."/>
            <person name="Sato T.K."/>
            <person name="Potts K.M."/>
            <person name="Salamov A.A."/>
            <person name="LaButti K.M."/>
            <person name="Sun H."/>
            <person name="Clum A."/>
            <person name="Pangilinan J.L."/>
            <person name="Lindquist E.A."/>
            <person name="Lucas S."/>
            <person name="Lapidus A."/>
            <person name="Jin M."/>
            <person name="Gunawan C."/>
            <person name="Balan V."/>
            <person name="Dale B.E."/>
            <person name="Jeffries T.W."/>
            <person name="Zinkel R."/>
            <person name="Barry K.W."/>
            <person name="Grigoriev I.V."/>
            <person name="Gasch A.P."/>
        </authorList>
    </citation>
    <scope>NUCLEOTIDE SEQUENCE [LARGE SCALE GENOMIC DNA]</scope>
    <source>
        <strain evidence="6">NRRL Y-27907 / 11-Y1</strain>
    </source>
</reference>
<proteinExistence type="inferred from homology"/>
<feature type="transmembrane region" description="Helical" evidence="3">
    <location>
        <begin position="266"/>
        <end position="289"/>
    </location>
</feature>
<dbReference type="GO" id="GO:0047372">
    <property type="term" value="F:monoacylglycerol lipase activity"/>
    <property type="evidence" value="ECO:0007669"/>
    <property type="project" value="TreeGrafter"/>
</dbReference>
<dbReference type="Gene3D" id="3.40.50.1820">
    <property type="entry name" value="alpha/beta hydrolase"/>
    <property type="match status" value="1"/>
</dbReference>
<dbReference type="OrthoDB" id="273452at2759"/>
<evidence type="ECO:0000256" key="1">
    <source>
        <dbReference type="ARBA" id="ARBA00007920"/>
    </source>
</evidence>
<dbReference type="InterPro" id="IPR007751">
    <property type="entry name" value="DUF676_lipase-like"/>
</dbReference>
<keyword evidence="3" id="KW-1133">Transmembrane helix</keyword>
<evidence type="ECO:0000256" key="2">
    <source>
        <dbReference type="ARBA" id="ARBA00022963"/>
    </source>
</evidence>
<evidence type="ECO:0000313" key="6">
    <source>
        <dbReference type="Proteomes" id="UP000000709"/>
    </source>
</evidence>
<dbReference type="KEGG" id="spaa:SPAPADRAFT_135780"/>
<dbReference type="FunCoup" id="G3ALY7">
    <property type="interactions" value="139"/>
</dbReference>
<dbReference type="InterPro" id="IPR044294">
    <property type="entry name" value="Lipase-like"/>
</dbReference>
<dbReference type="GO" id="GO:0004622">
    <property type="term" value="F:phosphatidylcholine lysophospholipase activity"/>
    <property type="evidence" value="ECO:0007669"/>
    <property type="project" value="TreeGrafter"/>
</dbReference>
<accession>G3ALY7</accession>
<name>G3ALY7_SPAPN</name>
<dbReference type="Pfam" id="PF05057">
    <property type="entry name" value="DUF676"/>
    <property type="match status" value="1"/>
</dbReference>
<dbReference type="GO" id="GO:0016042">
    <property type="term" value="P:lipid catabolic process"/>
    <property type="evidence" value="ECO:0007669"/>
    <property type="project" value="UniProtKB-KW"/>
</dbReference>
<dbReference type="RefSeq" id="XP_007374855.1">
    <property type="nucleotide sequence ID" value="XM_007374793.1"/>
</dbReference>
<sequence>MTNFHLVILVHGLWGNPHQLSYIERQLKENIGTNGETEELWVYKTGSHQGYLTYDGIDINGKRISDEIREITTSIQISGDNVVKFSIIGYSLGGLIARYALGILYANDYFEDITPVNFVTFCSPHVGVLNPLPNSRSAKLYNSYAPLFLAITGGQLFLKDQIREIGKPLLVWMADPKSIFYKSLTLFKYRSLYSNVVNDRRTSWFTSAISFTDPVNSLVNHSASKIHASYIKGYAPTVIDIAKPFYYHDMREENTGGRSFWFIIRWFKVFLDVVLFTPIWTISFFVTSIQQRIKLNRRVREFFNDASNNLFLLYESIDDEGDADNDCGDNESTLSDMGHEIMEKIQDTRDTFLEDVYTASNDDINSHALALNEDQKFIIDKLNKVGWDKFPIILRQTKATHAASIVRQDDPKFAEGKVVISHFINEIFQVD</sequence>
<evidence type="ECO:0000313" key="5">
    <source>
        <dbReference type="EMBL" id="EGW33340.1"/>
    </source>
</evidence>
<keyword evidence="2" id="KW-0442">Lipid degradation</keyword>
<evidence type="ECO:0000259" key="4">
    <source>
        <dbReference type="Pfam" id="PF05057"/>
    </source>
</evidence>
<dbReference type="PANTHER" id="PTHR12482">
    <property type="entry name" value="LIPASE ROG1-RELATED-RELATED"/>
    <property type="match status" value="1"/>
</dbReference>
<dbReference type="InParanoid" id="G3ALY7"/>
<comment type="similarity">
    <text evidence="1">Belongs to the putative lipase ROG1 family.</text>
</comment>
<dbReference type="eggNOG" id="KOG4372">
    <property type="taxonomic scope" value="Eukaryota"/>
</dbReference>
<protein>
    <recommendedName>
        <fullName evidence="4">DUF676 domain-containing protein</fullName>
    </recommendedName>
</protein>
<keyword evidence="2" id="KW-0443">Lipid metabolism</keyword>
<dbReference type="PANTHER" id="PTHR12482:SF65">
    <property type="entry name" value="ESTERASE, PUTATIVE (AFU_ORTHOLOGUE AFUA_3G12320)-RELATED"/>
    <property type="match status" value="1"/>
</dbReference>